<name>A0A942Z5V2_9BACI</name>
<dbReference type="SMART" id="SM00954">
    <property type="entry name" value="RelA_SpoT"/>
    <property type="match status" value="1"/>
</dbReference>
<dbReference type="InterPro" id="IPR043519">
    <property type="entry name" value="NT_sf"/>
</dbReference>
<evidence type="ECO:0000313" key="4">
    <source>
        <dbReference type="EMBL" id="MBS4223707.1"/>
    </source>
</evidence>
<evidence type="ECO:0000259" key="3">
    <source>
        <dbReference type="SMART" id="SM00954"/>
    </source>
</evidence>
<protein>
    <submittedName>
        <fullName evidence="4">GTP pyrophosphokinase family protein</fullName>
    </submittedName>
</protein>
<organism evidence="4 5">
    <name type="scientific">Lederbergia citrea</name>
    <dbReference type="NCBI Taxonomy" id="2833581"/>
    <lineage>
        <taxon>Bacteria</taxon>
        <taxon>Bacillati</taxon>
        <taxon>Bacillota</taxon>
        <taxon>Bacilli</taxon>
        <taxon>Bacillales</taxon>
        <taxon>Bacillaceae</taxon>
        <taxon>Lederbergia</taxon>
    </lineage>
</organism>
<dbReference type="Gene3D" id="3.30.460.10">
    <property type="entry name" value="Beta Polymerase, domain 2"/>
    <property type="match status" value="1"/>
</dbReference>
<feature type="domain" description="RelA/SpoT" evidence="3">
    <location>
        <begin position="55"/>
        <end position="178"/>
    </location>
</feature>
<dbReference type="PANTHER" id="PTHR47837">
    <property type="entry name" value="GTP PYROPHOSPHOKINASE YJBM"/>
    <property type="match status" value="1"/>
</dbReference>
<dbReference type="Proteomes" id="UP000676456">
    <property type="component" value="Unassembled WGS sequence"/>
</dbReference>
<comment type="caution">
    <text evidence="4">The sequence shown here is derived from an EMBL/GenBank/DDBJ whole genome shotgun (WGS) entry which is preliminary data.</text>
</comment>
<keyword evidence="5" id="KW-1185">Reference proteome</keyword>
<dbReference type="GO" id="GO:0015969">
    <property type="term" value="P:guanosine tetraphosphate metabolic process"/>
    <property type="evidence" value="ECO:0007669"/>
    <property type="project" value="InterPro"/>
</dbReference>
<dbReference type="Pfam" id="PF04607">
    <property type="entry name" value="RelA_SpoT"/>
    <property type="match status" value="1"/>
</dbReference>
<evidence type="ECO:0000256" key="2">
    <source>
        <dbReference type="SAM" id="Coils"/>
    </source>
</evidence>
<reference evidence="4 5" key="1">
    <citation type="submission" date="2021-05" db="EMBL/GenBank/DDBJ databases">
        <title>Novel Bacillus species.</title>
        <authorList>
            <person name="Liu G."/>
        </authorList>
    </citation>
    <scope>NUCLEOTIDE SEQUENCE [LARGE SCALE GENOMIC DNA]</scope>
    <source>
        <strain evidence="4 5">FJAT-49682</strain>
    </source>
</reference>
<accession>A0A942Z5V2</accession>
<dbReference type="InterPro" id="IPR007685">
    <property type="entry name" value="RelA_SpoT"/>
</dbReference>
<dbReference type="RefSeq" id="WP_213098694.1">
    <property type="nucleotide sequence ID" value="NZ_JAGYPN010000002.1"/>
</dbReference>
<proteinExistence type="predicted"/>
<sequence>MTSNQVEQIKKMKNEFTRFMLMYKFALNELETKIEILKEEFHFLHDYNPIEHTKSRLKSPESIINKLYRKGGDITFHSIKSNIKDIAGLRITCSFISDIYRINDMLKNQRDLKVLEVKDYIKNPKPNGYRSLHLLVEVPVFMSDREEHVCVEIQIRTIAMDFWASLEHKIYYKYNQSVPTNLLRELKEAADSATALDQKMESLHREIAVVKEEQVDNIEESLAQLIINNQKFSIPESLLSLMGNDQNDSKNIK</sequence>
<gene>
    <name evidence="4" type="ORF">KHA91_13205</name>
</gene>
<dbReference type="AlphaFoldDB" id="A0A942Z5V2"/>
<evidence type="ECO:0000256" key="1">
    <source>
        <dbReference type="ARBA" id="ARBA00004976"/>
    </source>
</evidence>
<dbReference type="InterPro" id="IPR052366">
    <property type="entry name" value="GTP_Pyrophosphokinase"/>
</dbReference>
<dbReference type="SUPFAM" id="SSF81301">
    <property type="entry name" value="Nucleotidyltransferase"/>
    <property type="match status" value="1"/>
</dbReference>
<dbReference type="EMBL" id="JAGYPN010000002">
    <property type="protein sequence ID" value="MBS4223707.1"/>
    <property type="molecule type" value="Genomic_DNA"/>
</dbReference>
<evidence type="ECO:0000313" key="5">
    <source>
        <dbReference type="Proteomes" id="UP000676456"/>
    </source>
</evidence>
<dbReference type="PANTHER" id="PTHR47837:SF2">
    <property type="entry name" value="GTP PYROPHOSPHOKINASE YWAC"/>
    <property type="match status" value="1"/>
</dbReference>
<feature type="coiled-coil region" evidence="2">
    <location>
        <begin position="186"/>
        <end position="213"/>
    </location>
</feature>
<keyword evidence="2" id="KW-0175">Coiled coil</keyword>
<dbReference type="CDD" id="cd05399">
    <property type="entry name" value="NT_Rel-Spo_like"/>
    <property type="match status" value="1"/>
</dbReference>
<comment type="pathway">
    <text evidence="1">Purine metabolism; ppGpp biosynthesis; ppGpp from GTP: step 1/2.</text>
</comment>
<dbReference type="Gene3D" id="1.10.287.860">
    <property type="entry name" value="Nucleotidyltransferase"/>
    <property type="match status" value="1"/>
</dbReference>